<comment type="caution">
    <text evidence="2">The sequence shown here is derived from an EMBL/GenBank/DDBJ whole genome shotgun (WGS) entry which is preliminary data.</text>
</comment>
<feature type="compositionally biased region" description="Basic and acidic residues" evidence="1">
    <location>
        <begin position="236"/>
        <end position="256"/>
    </location>
</feature>
<dbReference type="STRING" id="1890683.A0A427YN09"/>
<dbReference type="Proteomes" id="UP000279259">
    <property type="component" value="Unassembled WGS sequence"/>
</dbReference>
<accession>A0A427YN09</accession>
<feature type="compositionally biased region" description="Low complexity" evidence="1">
    <location>
        <begin position="396"/>
        <end position="406"/>
    </location>
</feature>
<sequence length="677" mass="72129">MTWIKGLDFATGTIGILPRSSQTHTFSPSLVSYSIASYHIPSTSLRSYMTAPAATSHPPQPTPRLQPPQPGDGAFLAASIPVPPPRPGDGAYLANGHDHGDPSRRAGRGGGQRGRRGGGRPGGDNAVRPQRAPVADGLSQHGDVSTSTSQEATGKPSDRTGNRPPRQRRQPRADAAVRAAAAVPNGHSAQRSNAPLDPSAPSFAPPTAQLASLSVEPQHLVPVAASSSRASSDVQGPKRERSETGGRRAGRGDRNARGGRGGNTSLSEIQVHSEPTAKLGISSRRAAFEQQSKLTTTVSRTSDGSSGAARRLSVDQEQVKEYRAKHRKREKEAEKDDLISRLTRGLGRKPFLECPIVCPSLQAVSDELSNASTRFSHHNPSGPVFPQLHRPKATHRPTTTPRATPPSISTACATGRIETSSRKPKDYGRRARRTLRNGGAQGVRNGGRIRSGDTSVSVEGCPSRQPPRPPRIRVESRVRENAQVATTRAHCRAIPDPAPHARLHSSYPARTIPVSFCATLANARRVRRLRRFDATAARKVKRCLVDGAGRMSANVPASQKMAYRSTGRVDTLAAGRVRPGTIVGSTSAKSSPATRTLCAQFRARPPLCRSSLVPAALRFSPSYPDIPDPTAPPPSRHAVRDAPRSALVVISVLGHAMKAPARLVTRKSLDLADAGRQ</sequence>
<organism evidence="2 3">
    <name type="scientific">Saitozyma podzolica</name>
    <dbReference type="NCBI Taxonomy" id="1890683"/>
    <lineage>
        <taxon>Eukaryota</taxon>
        <taxon>Fungi</taxon>
        <taxon>Dikarya</taxon>
        <taxon>Basidiomycota</taxon>
        <taxon>Agaricomycotina</taxon>
        <taxon>Tremellomycetes</taxon>
        <taxon>Tremellales</taxon>
        <taxon>Trimorphomycetaceae</taxon>
        <taxon>Saitozyma</taxon>
    </lineage>
</organism>
<reference evidence="2 3" key="1">
    <citation type="submission" date="2018-11" db="EMBL/GenBank/DDBJ databases">
        <title>Genome sequence of Saitozyma podzolica DSM 27192.</title>
        <authorList>
            <person name="Aliyu H."/>
            <person name="Gorte O."/>
            <person name="Ochsenreither K."/>
        </authorList>
    </citation>
    <scope>NUCLEOTIDE SEQUENCE [LARGE SCALE GENOMIC DNA]</scope>
    <source>
        <strain evidence="2 3">DSM 27192</strain>
    </source>
</reference>
<proteinExistence type="predicted"/>
<evidence type="ECO:0000256" key="1">
    <source>
        <dbReference type="SAM" id="MobiDB-lite"/>
    </source>
</evidence>
<feature type="region of interest" description="Disordered" evidence="1">
    <location>
        <begin position="51"/>
        <end position="205"/>
    </location>
</feature>
<feature type="compositionally biased region" description="Polar residues" evidence="1">
    <location>
        <begin position="289"/>
        <end position="305"/>
    </location>
</feature>
<feature type="compositionally biased region" description="Basic and acidic residues" evidence="1">
    <location>
        <begin position="419"/>
        <end position="429"/>
    </location>
</feature>
<evidence type="ECO:0000313" key="3">
    <source>
        <dbReference type="Proteomes" id="UP000279259"/>
    </source>
</evidence>
<feature type="compositionally biased region" description="Polar residues" evidence="1">
    <location>
        <begin position="142"/>
        <end position="152"/>
    </location>
</feature>
<evidence type="ECO:0000313" key="2">
    <source>
        <dbReference type="EMBL" id="RSH92518.1"/>
    </source>
</evidence>
<feature type="compositionally biased region" description="Basic and acidic residues" evidence="1">
    <location>
        <begin position="312"/>
        <end position="322"/>
    </location>
</feature>
<dbReference type="AlphaFoldDB" id="A0A427YN09"/>
<gene>
    <name evidence="2" type="ORF">EHS25_008934</name>
</gene>
<protein>
    <submittedName>
        <fullName evidence="2">Uncharacterized protein</fullName>
    </submittedName>
</protein>
<dbReference type="EMBL" id="RSCD01000006">
    <property type="protein sequence ID" value="RSH92518.1"/>
    <property type="molecule type" value="Genomic_DNA"/>
</dbReference>
<feature type="compositionally biased region" description="Pro residues" evidence="1">
    <location>
        <begin position="58"/>
        <end position="70"/>
    </location>
</feature>
<name>A0A427YN09_9TREE</name>
<keyword evidence="3" id="KW-1185">Reference proteome</keyword>
<feature type="region of interest" description="Disordered" evidence="1">
    <location>
        <begin position="373"/>
        <end position="471"/>
    </location>
</feature>
<feature type="region of interest" description="Disordered" evidence="1">
    <location>
        <begin position="223"/>
        <end position="335"/>
    </location>
</feature>
<feature type="compositionally biased region" description="Low complexity" evidence="1">
    <location>
        <begin position="173"/>
        <end position="184"/>
    </location>
</feature>